<dbReference type="AlphaFoldDB" id="A0AAU8HRF4"/>
<comment type="cofactor">
    <cofactor evidence="1">
        <name>FMN</name>
        <dbReference type="ChEBI" id="CHEBI:58210"/>
    </cofactor>
</comment>
<evidence type="ECO:0000313" key="5">
    <source>
        <dbReference type="EMBL" id="XCI28125.1"/>
    </source>
</evidence>
<dbReference type="EMBL" id="CP159485">
    <property type="protein sequence ID" value="XCI28125.1"/>
    <property type="molecule type" value="Genomic_DNA"/>
</dbReference>
<dbReference type="PANTHER" id="PTHR43567">
    <property type="entry name" value="FLAVOREDOXIN-RELATED-RELATED"/>
    <property type="match status" value="1"/>
</dbReference>
<organism evidence="5">
    <name type="scientific">Proteinivorax hydrogeniformans</name>
    <dbReference type="NCBI Taxonomy" id="1826727"/>
    <lineage>
        <taxon>Bacteria</taxon>
        <taxon>Bacillati</taxon>
        <taxon>Bacillota</taxon>
        <taxon>Clostridia</taxon>
        <taxon>Eubacteriales</taxon>
        <taxon>Proteinivoracaceae</taxon>
        <taxon>Proteinivorax</taxon>
    </lineage>
</organism>
<dbReference type="Pfam" id="PF01613">
    <property type="entry name" value="Flavin_Reduct"/>
    <property type="match status" value="1"/>
</dbReference>
<dbReference type="SMART" id="SM00903">
    <property type="entry name" value="Flavin_Reduct"/>
    <property type="match status" value="1"/>
</dbReference>
<dbReference type="EC" id="1.5.1.-" evidence="5"/>
<keyword evidence="5" id="KW-0560">Oxidoreductase</keyword>
<dbReference type="GO" id="GO:0010181">
    <property type="term" value="F:FMN binding"/>
    <property type="evidence" value="ECO:0007669"/>
    <property type="project" value="InterPro"/>
</dbReference>
<name>A0AAU8HRF4_9FIRM</name>
<accession>A0AAU8HRF4</accession>
<reference evidence="5" key="2">
    <citation type="submission" date="2024-06" db="EMBL/GenBank/DDBJ databases">
        <authorList>
            <person name="Petrova K.O."/>
            <person name="Toshchakov S.V."/>
            <person name="Boltjanskaja Y.V."/>
            <person name="Kevbrin V.V."/>
        </authorList>
    </citation>
    <scope>NUCLEOTIDE SEQUENCE</scope>
    <source>
        <strain evidence="5">Z-710</strain>
    </source>
</reference>
<dbReference type="InterPro" id="IPR012349">
    <property type="entry name" value="Split_barrel_FMN-bd"/>
</dbReference>
<evidence type="ECO:0000256" key="3">
    <source>
        <dbReference type="ARBA" id="ARBA00038054"/>
    </source>
</evidence>
<dbReference type="Gene3D" id="2.30.110.10">
    <property type="entry name" value="Electron Transport, Fmn-binding Protein, Chain A"/>
    <property type="match status" value="1"/>
</dbReference>
<dbReference type="InterPro" id="IPR002563">
    <property type="entry name" value="Flavin_Rdtase-like_dom"/>
</dbReference>
<reference evidence="5" key="1">
    <citation type="journal article" date="2018" name="Antonie Van Leeuwenhoek">
        <title>Proteinivorax hydrogeniformans sp. nov., an anaerobic, haloalkaliphilic bacterium fermenting proteinaceous compounds with high hydrogen production.</title>
        <authorList>
            <person name="Boltyanskaya Y."/>
            <person name="Detkova E."/>
            <person name="Pimenov N."/>
            <person name="Kevbrin V."/>
        </authorList>
    </citation>
    <scope>NUCLEOTIDE SEQUENCE</scope>
    <source>
        <strain evidence="5">Z-710</strain>
    </source>
</reference>
<evidence type="ECO:0000259" key="4">
    <source>
        <dbReference type="SMART" id="SM00903"/>
    </source>
</evidence>
<dbReference type="PANTHER" id="PTHR43567:SF1">
    <property type="entry name" value="FLAVOREDOXIN"/>
    <property type="match status" value="1"/>
</dbReference>
<evidence type="ECO:0000256" key="2">
    <source>
        <dbReference type="ARBA" id="ARBA00022630"/>
    </source>
</evidence>
<evidence type="ECO:0000256" key="1">
    <source>
        <dbReference type="ARBA" id="ARBA00001917"/>
    </source>
</evidence>
<comment type="similarity">
    <text evidence="3">Belongs to the flavoredoxin family.</text>
</comment>
<keyword evidence="2" id="KW-0285">Flavoprotein</keyword>
<proteinExistence type="inferred from homology"/>
<dbReference type="SUPFAM" id="SSF50475">
    <property type="entry name" value="FMN-binding split barrel"/>
    <property type="match status" value="1"/>
</dbReference>
<dbReference type="InterPro" id="IPR052174">
    <property type="entry name" value="Flavoredoxin"/>
</dbReference>
<feature type="domain" description="Flavin reductase like" evidence="4">
    <location>
        <begin position="7"/>
        <end position="156"/>
    </location>
</feature>
<dbReference type="GO" id="GO:0016646">
    <property type="term" value="F:oxidoreductase activity, acting on the CH-NH group of donors, NAD or NADP as acceptor"/>
    <property type="evidence" value="ECO:0007669"/>
    <property type="project" value="UniProtKB-ARBA"/>
</dbReference>
<gene>
    <name evidence="5" type="ORF">PRVXH_002071</name>
</gene>
<sequence>MDVQKALYKIPVPVALVGAMQDEKHNVITVSWCTQVSKDPHLIMVSISPQSSISPMISKTQEFVLSILPKSSEEVARICGHTRDNVEDKIKQSKLTLKDGDKLNIPRIEEAIVNFECKVSSKYTAGDHAVIIANVISADEPKEEKPLVYFDRDLVAIDNSQSK</sequence>
<dbReference type="RefSeq" id="WP_353892702.1">
    <property type="nucleotide sequence ID" value="NZ_CP159485.1"/>
</dbReference>
<protein>
    <submittedName>
        <fullName evidence="5">Flavin reductase family protein</fullName>
        <ecNumber evidence="5">1.5.1.-</ecNumber>
    </submittedName>
</protein>